<dbReference type="Pfam" id="PF06271">
    <property type="entry name" value="RDD"/>
    <property type="match status" value="1"/>
</dbReference>
<evidence type="ECO:0000256" key="3">
    <source>
        <dbReference type="ARBA" id="ARBA00022692"/>
    </source>
</evidence>
<dbReference type="InterPro" id="IPR010432">
    <property type="entry name" value="RDD"/>
</dbReference>
<gene>
    <name evidence="9" type="ORF">HF526_14540</name>
</gene>
<keyword evidence="10" id="KW-1185">Reference proteome</keyword>
<feature type="domain" description="RDD" evidence="8">
    <location>
        <begin position="62"/>
        <end position="187"/>
    </location>
</feature>
<evidence type="ECO:0000256" key="6">
    <source>
        <dbReference type="SAM" id="MobiDB-lite"/>
    </source>
</evidence>
<feature type="compositionally biased region" description="Pro residues" evidence="6">
    <location>
        <begin position="28"/>
        <end position="49"/>
    </location>
</feature>
<proteinExistence type="predicted"/>
<keyword evidence="2" id="KW-1003">Cell membrane</keyword>
<dbReference type="PANTHER" id="PTHR36115:SF6">
    <property type="entry name" value="PROLINE-RICH ANTIGEN HOMOLOG"/>
    <property type="match status" value="1"/>
</dbReference>
<evidence type="ECO:0000259" key="8">
    <source>
        <dbReference type="Pfam" id="PF06271"/>
    </source>
</evidence>
<evidence type="ECO:0000256" key="1">
    <source>
        <dbReference type="ARBA" id="ARBA00004651"/>
    </source>
</evidence>
<evidence type="ECO:0000256" key="7">
    <source>
        <dbReference type="SAM" id="Phobius"/>
    </source>
</evidence>
<keyword evidence="4 7" id="KW-1133">Transmembrane helix</keyword>
<evidence type="ECO:0000313" key="10">
    <source>
        <dbReference type="Proteomes" id="UP000820669"/>
    </source>
</evidence>
<accession>A0ABX1SAC2</accession>
<comment type="subcellular location">
    <subcellularLocation>
        <location evidence="1">Cell membrane</location>
        <topology evidence="1">Multi-pass membrane protein</topology>
    </subcellularLocation>
</comment>
<keyword evidence="3 7" id="KW-0812">Transmembrane</keyword>
<evidence type="ECO:0000256" key="5">
    <source>
        <dbReference type="ARBA" id="ARBA00023136"/>
    </source>
</evidence>
<dbReference type="EMBL" id="JAAXLA010000023">
    <property type="protein sequence ID" value="NMH98514.1"/>
    <property type="molecule type" value="Genomic_DNA"/>
</dbReference>
<dbReference type="InterPro" id="IPR051791">
    <property type="entry name" value="Pra-immunoreactive"/>
</dbReference>
<feature type="region of interest" description="Disordered" evidence="6">
    <location>
        <begin position="1"/>
        <end position="49"/>
    </location>
</feature>
<evidence type="ECO:0000313" key="9">
    <source>
        <dbReference type="EMBL" id="NMH98514.1"/>
    </source>
</evidence>
<feature type="transmembrane region" description="Helical" evidence="7">
    <location>
        <begin position="95"/>
        <end position="115"/>
    </location>
</feature>
<protein>
    <submittedName>
        <fullName evidence="9">RDD family protein</fullName>
    </submittedName>
</protein>
<dbReference type="Proteomes" id="UP000820669">
    <property type="component" value="Unassembled WGS sequence"/>
</dbReference>
<organism evidence="9 10">
    <name type="scientific">Pseudonocardia acidicola</name>
    <dbReference type="NCBI Taxonomy" id="2724939"/>
    <lineage>
        <taxon>Bacteria</taxon>
        <taxon>Bacillati</taxon>
        <taxon>Actinomycetota</taxon>
        <taxon>Actinomycetes</taxon>
        <taxon>Pseudonocardiales</taxon>
        <taxon>Pseudonocardiaceae</taxon>
        <taxon>Pseudonocardia</taxon>
    </lineage>
</organism>
<comment type="caution">
    <text evidence="9">The sequence shown here is derived from an EMBL/GenBank/DDBJ whole genome shotgun (WGS) entry which is preliminary data.</text>
</comment>
<evidence type="ECO:0000256" key="2">
    <source>
        <dbReference type="ARBA" id="ARBA00022475"/>
    </source>
</evidence>
<evidence type="ECO:0000256" key="4">
    <source>
        <dbReference type="ARBA" id="ARBA00022989"/>
    </source>
</evidence>
<keyword evidence="5 7" id="KW-0472">Membrane</keyword>
<name>A0ABX1SAC2_9PSEU</name>
<dbReference type="PANTHER" id="PTHR36115">
    <property type="entry name" value="PROLINE-RICH ANTIGEN HOMOLOG-RELATED"/>
    <property type="match status" value="1"/>
</dbReference>
<feature type="compositionally biased region" description="Pro residues" evidence="6">
    <location>
        <begin position="1"/>
        <end position="18"/>
    </location>
</feature>
<sequence length="195" mass="20584">MTVTPPHDPYAQPGPQPYGRPQYNQQPHPQPGPAGYGPPPYGQPGYPAPLPGYPAPPRGAFASWGARVGSALIDGLIPTAIAAILTIPISMSGDLGVTLIGSLLLFLAVLGFTIWNSGYRQGTTGQSVGKKIVGTRLVTAATGQPVGFGLAIGRQLAHILDGLPFYLGYLWPLWDERRQTFADKVCNTLVVRADG</sequence>
<feature type="transmembrane region" description="Helical" evidence="7">
    <location>
        <begin position="68"/>
        <end position="89"/>
    </location>
</feature>
<dbReference type="SUPFAM" id="SSF81995">
    <property type="entry name" value="beta-sandwich domain of Sec23/24"/>
    <property type="match status" value="1"/>
</dbReference>
<reference evidence="9 10" key="1">
    <citation type="submission" date="2020-04" db="EMBL/GenBank/DDBJ databases">
        <authorList>
            <person name="Klaysubun C."/>
            <person name="Duangmal K."/>
            <person name="Lipun K."/>
        </authorList>
    </citation>
    <scope>NUCLEOTIDE SEQUENCE [LARGE SCALE GENOMIC DNA]</scope>
    <source>
        <strain evidence="9 10">K10HN5</strain>
    </source>
</reference>